<evidence type="ECO:0000256" key="3">
    <source>
        <dbReference type="ARBA" id="ARBA00022449"/>
    </source>
</evidence>
<dbReference type="KEGG" id="egu:105035915"/>
<comment type="similarity">
    <text evidence="9">Belongs to the Ca(2+):cation antiporter (CaCA) (TC 2.A.19) family. Cation/calcium exchanger (CCX) subfamily.</text>
</comment>
<dbReference type="Gene3D" id="1.20.1420.30">
    <property type="entry name" value="NCX, central ion-binding region"/>
    <property type="match status" value="2"/>
</dbReference>
<dbReference type="InParanoid" id="A0A6I9QI27"/>
<keyword evidence="13" id="KW-1185">Reference proteome</keyword>
<dbReference type="Pfam" id="PF01699">
    <property type="entry name" value="Na_Ca_ex"/>
    <property type="match status" value="2"/>
</dbReference>
<feature type="transmembrane region" description="Helical" evidence="10">
    <location>
        <begin position="383"/>
        <end position="400"/>
    </location>
</feature>
<evidence type="ECO:0000256" key="7">
    <source>
        <dbReference type="ARBA" id="ARBA00023136"/>
    </source>
</evidence>
<feature type="domain" description="Sodium/calcium exchanger membrane region" evidence="12">
    <location>
        <begin position="388"/>
        <end position="540"/>
    </location>
</feature>
<dbReference type="GO" id="GO:0015297">
    <property type="term" value="F:antiporter activity"/>
    <property type="evidence" value="ECO:0007669"/>
    <property type="project" value="UniProtKB-KW"/>
</dbReference>
<feature type="transmembrane region" description="Helical" evidence="10">
    <location>
        <begin position="324"/>
        <end position="341"/>
    </location>
</feature>
<dbReference type="GO" id="GO:0008324">
    <property type="term" value="F:monoatomic cation transmembrane transporter activity"/>
    <property type="evidence" value="ECO:0007669"/>
    <property type="project" value="TreeGrafter"/>
</dbReference>
<feature type="transmembrane region" description="Helical" evidence="10">
    <location>
        <begin position="353"/>
        <end position="371"/>
    </location>
</feature>
<dbReference type="GeneID" id="105035915"/>
<feature type="transmembrane region" description="Helical" evidence="10">
    <location>
        <begin position="125"/>
        <end position="148"/>
    </location>
</feature>
<feature type="transmembrane region" description="Helical" evidence="10">
    <location>
        <begin position="217"/>
        <end position="239"/>
    </location>
</feature>
<dbReference type="PANTHER" id="PTHR12266:SF36">
    <property type="entry name" value="OS10G0436900 PROTEIN"/>
    <property type="match status" value="1"/>
</dbReference>
<dbReference type="RefSeq" id="XP_010909932.1">
    <property type="nucleotide sequence ID" value="XM_010911630.3"/>
</dbReference>
<dbReference type="AlphaFoldDB" id="A0A6I9QI27"/>
<reference evidence="14" key="1">
    <citation type="submission" date="2025-08" db="UniProtKB">
        <authorList>
            <consortium name="RefSeq"/>
        </authorList>
    </citation>
    <scope>IDENTIFICATION</scope>
</reference>
<feature type="signal peptide" evidence="11">
    <location>
        <begin position="1"/>
        <end position="32"/>
    </location>
</feature>
<sequence length="556" mass="60380">MAFAPTHHKSNSPLLANLSLLFLLSFFPAVHPYSPQDASCQGLEDLEDHQARCSYLQTHDPCSPWGYINYLRVFYCILAEHPLVGYLLLFLWLLLLFYLLGNTASRYFCSSLENLSRVMRLPPTIAGVTLLPLGNGAADVFASLVSFAGSGVSEVGLSSVLGSAFFISTVVVGIISIGVGSRAVVIDRSSFIRDICFLVAALCSLLAFLIAGRTRAWCSMCFVSLYIVYILTVWIGLCCGEKPGELAMPLLDSIEVVQDPVEDNTKETSEHDRVDHDDKSSCFKLKRSVLCCIHGLIFLVQMPLCLPRRLTIPDVSEERWSKPFAVAAAVFAPLLLATLWNSRREEIGSDEWLTIYLCGGLVGMVLGIIAAETAERHSPPRKGLLLWLAGGFLMSVIWAYMIATELVALLVSIGYILGIRPLVLGLTVLAWGNSLGDLIANVAIAVNGGSDGVQIAISGCYAGPLFNILFGLGLSLVLASWASHPSPFVIPRDPSLFETIGFLVGGLLWALAMLPKRGMQLDRVFGTGLLVIYLCFLCLRLSESLGLLQLGSLLNL</sequence>
<dbReference type="Proteomes" id="UP000504607">
    <property type="component" value="Unplaced"/>
</dbReference>
<comment type="subcellular location">
    <subcellularLocation>
        <location evidence="1">Membrane</location>
        <topology evidence="1">Multi-pass membrane protein</topology>
    </subcellularLocation>
</comment>
<dbReference type="GO" id="GO:0006814">
    <property type="term" value="P:sodium ion transport"/>
    <property type="evidence" value="ECO:0007669"/>
    <property type="project" value="UniProtKB-KW"/>
</dbReference>
<dbReference type="InterPro" id="IPR051359">
    <property type="entry name" value="CaCA_antiporter"/>
</dbReference>
<keyword evidence="7 10" id="KW-0472">Membrane</keyword>
<keyword evidence="11" id="KW-0732">Signal</keyword>
<keyword evidence="8" id="KW-0739">Sodium transport</keyword>
<organism evidence="13 14">
    <name type="scientific">Elaeis guineensis var. tenera</name>
    <name type="common">Oil palm</name>
    <dbReference type="NCBI Taxonomy" id="51953"/>
    <lineage>
        <taxon>Eukaryota</taxon>
        <taxon>Viridiplantae</taxon>
        <taxon>Streptophyta</taxon>
        <taxon>Embryophyta</taxon>
        <taxon>Tracheophyta</taxon>
        <taxon>Spermatophyta</taxon>
        <taxon>Magnoliopsida</taxon>
        <taxon>Liliopsida</taxon>
        <taxon>Arecaceae</taxon>
        <taxon>Arecoideae</taxon>
        <taxon>Cocoseae</taxon>
        <taxon>Elaeidinae</taxon>
        <taxon>Elaeis</taxon>
    </lineage>
</organism>
<feature type="domain" description="Sodium/calcium exchanger membrane region" evidence="12">
    <location>
        <begin position="90"/>
        <end position="234"/>
    </location>
</feature>
<keyword evidence="6" id="KW-0915">Sodium</keyword>
<dbReference type="FunCoup" id="A0A6I9QI27">
    <property type="interactions" value="672"/>
</dbReference>
<evidence type="ECO:0000256" key="8">
    <source>
        <dbReference type="ARBA" id="ARBA00023201"/>
    </source>
</evidence>
<feature type="transmembrane region" description="Helical" evidence="10">
    <location>
        <begin position="191"/>
        <end position="211"/>
    </location>
</feature>
<dbReference type="InterPro" id="IPR044880">
    <property type="entry name" value="NCX_ion-bd_dom_sf"/>
</dbReference>
<keyword evidence="5 10" id="KW-1133">Transmembrane helix</keyword>
<evidence type="ECO:0000256" key="10">
    <source>
        <dbReference type="SAM" id="Phobius"/>
    </source>
</evidence>
<evidence type="ECO:0000313" key="14">
    <source>
        <dbReference type="RefSeq" id="XP_010909932.1"/>
    </source>
</evidence>
<evidence type="ECO:0000259" key="12">
    <source>
        <dbReference type="Pfam" id="PF01699"/>
    </source>
</evidence>
<feature type="chain" id="PRO_5027109952" evidence="11">
    <location>
        <begin position="33"/>
        <end position="556"/>
    </location>
</feature>
<keyword evidence="3" id="KW-0050">Antiport</keyword>
<dbReference type="OrthoDB" id="407410at2759"/>
<evidence type="ECO:0000256" key="4">
    <source>
        <dbReference type="ARBA" id="ARBA00022692"/>
    </source>
</evidence>
<keyword evidence="4 10" id="KW-0812">Transmembrane</keyword>
<name>A0A6I9QI27_ELAGV</name>
<dbReference type="GO" id="GO:0016020">
    <property type="term" value="C:membrane"/>
    <property type="evidence" value="ECO:0007669"/>
    <property type="project" value="UniProtKB-SubCell"/>
</dbReference>
<dbReference type="InterPro" id="IPR004837">
    <property type="entry name" value="NaCa_Exmemb"/>
</dbReference>
<protein>
    <submittedName>
        <fullName evidence="14">Cation/calcium exchanger 1</fullName>
    </submittedName>
</protein>
<feature type="transmembrane region" description="Helical" evidence="10">
    <location>
        <begin position="524"/>
        <end position="542"/>
    </location>
</feature>
<keyword evidence="2" id="KW-0813">Transport</keyword>
<keyword evidence="8" id="KW-0406">Ion transport</keyword>
<accession>A0A6I9QI27</accession>
<gene>
    <name evidence="14" type="primary">LOC105035915</name>
</gene>
<evidence type="ECO:0000256" key="1">
    <source>
        <dbReference type="ARBA" id="ARBA00004141"/>
    </source>
</evidence>
<feature type="transmembrane region" description="Helical" evidence="10">
    <location>
        <begin position="495"/>
        <end position="512"/>
    </location>
</feature>
<evidence type="ECO:0000256" key="11">
    <source>
        <dbReference type="SAM" id="SignalP"/>
    </source>
</evidence>
<evidence type="ECO:0000256" key="9">
    <source>
        <dbReference type="ARBA" id="ARBA00038187"/>
    </source>
</evidence>
<evidence type="ECO:0000256" key="5">
    <source>
        <dbReference type="ARBA" id="ARBA00022989"/>
    </source>
</evidence>
<feature type="transmembrane region" description="Helical" evidence="10">
    <location>
        <begin position="83"/>
        <end position="104"/>
    </location>
</feature>
<dbReference type="PANTHER" id="PTHR12266">
    <property type="entry name" value="NA+/CA2+ K+ INDEPENDENT EXCHANGER"/>
    <property type="match status" value="1"/>
</dbReference>
<evidence type="ECO:0000256" key="2">
    <source>
        <dbReference type="ARBA" id="ARBA00022448"/>
    </source>
</evidence>
<evidence type="ECO:0000313" key="13">
    <source>
        <dbReference type="Proteomes" id="UP000504607"/>
    </source>
</evidence>
<proteinExistence type="inferred from homology"/>
<feature type="transmembrane region" description="Helical" evidence="10">
    <location>
        <begin position="464"/>
        <end position="483"/>
    </location>
</feature>
<feature type="transmembrane region" description="Helical" evidence="10">
    <location>
        <begin position="160"/>
        <end position="179"/>
    </location>
</feature>
<evidence type="ECO:0000256" key="6">
    <source>
        <dbReference type="ARBA" id="ARBA00023053"/>
    </source>
</evidence>